<accession>A0A137NQ90</accession>
<name>A0A137NQ90_CONC2</name>
<gene>
    <name evidence="1" type="ORF">CONCODRAFT_13701</name>
</gene>
<keyword evidence="2" id="KW-1185">Reference proteome</keyword>
<organism evidence="1 2">
    <name type="scientific">Conidiobolus coronatus (strain ATCC 28846 / CBS 209.66 / NRRL 28638)</name>
    <name type="common">Delacroixia coronata</name>
    <dbReference type="NCBI Taxonomy" id="796925"/>
    <lineage>
        <taxon>Eukaryota</taxon>
        <taxon>Fungi</taxon>
        <taxon>Fungi incertae sedis</taxon>
        <taxon>Zoopagomycota</taxon>
        <taxon>Entomophthoromycotina</taxon>
        <taxon>Entomophthoromycetes</taxon>
        <taxon>Entomophthorales</taxon>
        <taxon>Ancylistaceae</taxon>
        <taxon>Conidiobolus</taxon>
    </lineage>
</organism>
<proteinExistence type="predicted"/>
<dbReference type="AlphaFoldDB" id="A0A137NQ90"/>
<dbReference type="Proteomes" id="UP000070444">
    <property type="component" value="Unassembled WGS sequence"/>
</dbReference>
<evidence type="ECO:0000313" key="1">
    <source>
        <dbReference type="EMBL" id="KXN64911.1"/>
    </source>
</evidence>
<evidence type="ECO:0000313" key="2">
    <source>
        <dbReference type="Proteomes" id="UP000070444"/>
    </source>
</evidence>
<protein>
    <submittedName>
        <fullName evidence="1">Uncharacterized protein</fullName>
    </submittedName>
</protein>
<dbReference type="EMBL" id="KQ965071">
    <property type="protein sequence ID" value="KXN64911.1"/>
    <property type="molecule type" value="Genomic_DNA"/>
</dbReference>
<sequence length="262" mass="30523">MDAEFILRYNTCVLCSEQITKPRQICCKKCLVNSNSNKVSNCRVFKMKLNKYTNTFTEALNVTHNYLEYKTSSNSLSDNRGIIHSQYAHKRGIISSYEWTNLQKIDQLSDFIINSNKVDIMEFLFKWHNDLKNVPRIQILISENADICKRAHNTSIIDYNSIIARPLLMVLQDKFWKGLIESYIRYFHPKCMLFSLANFDIKTASEALLSAIHFAGFIVQPNPLDEIIHYMKTYAMCNIKKILFTMRLSSVQALGIYSYAFF</sequence>
<reference evidence="1 2" key="1">
    <citation type="journal article" date="2015" name="Genome Biol. Evol.">
        <title>Phylogenomic analyses indicate that early fungi evolved digesting cell walls of algal ancestors of land plants.</title>
        <authorList>
            <person name="Chang Y."/>
            <person name="Wang S."/>
            <person name="Sekimoto S."/>
            <person name="Aerts A.L."/>
            <person name="Choi C."/>
            <person name="Clum A."/>
            <person name="LaButti K.M."/>
            <person name="Lindquist E.A."/>
            <person name="Yee Ngan C."/>
            <person name="Ohm R.A."/>
            <person name="Salamov A.A."/>
            <person name="Grigoriev I.V."/>
            <person name="Spatafora J.W."/>
            <person name="Berbee M.L."/>
        </authorList>
    </citation>
    <scope>NUCLEOTIDE SEQUENCE [LARGE SCALE GENOMIC DNA]</scope>
    <source>
        <strain evidence="1 2">NRRL 28638</strain>
    </source>
</reference>